<accession>A0A1A9Z5H9</accession>
<protein>
    <submittedName>
        <fullName evidence="1">Uncharacterized protein</fullName>
    </submittedName>
</protein>
<reference evidence="1" key="2">
    <citation type="submission" date="2020-05" db="UniProtKB">
        <authorList>
            <consortium name="EnsemblMetazoa"/>
        </authorList>
    </citation>
    <scope>IDENTIFICATION</scope>
    <source>
        <strain evidence="1">IAEA</strain>
    </source>
</reference>
<sequence length="103" mass="11519">MTTSSGNYSSYTTDFFLWGLGGSQKSSLHKPMPRTVYWTLKSSDSKAKHLSKVDTIYLVNLKGNETLATGHDDASLLCSQVEENNVPISSSYWVFFSTNVHYL</sequence>
<reference evidence="2" key="1">
    <citation type="submission" date="2014-03" db="EMBL/GenBank/DDBJ databases">
        <authorList>
            <person name="Aksoy S."/>
            <person name="Warren W."/>
            <person name="Wilson R.K."/>
        </authorList>
    </citation>
    <scope>NUCLEOTIDE SEQUENCE [LARGE SCALE GENOMIC DNA]</scope>
    <source>
        <strain evidence="2">IAEA</strain>
    </source>
</reference>
<dbReference type="AlphaFoldDB" id="A0A1A9Z5H9"/>
<dbReference type="VEuPathDB" id="VectorBase:GPAI004489"/>
<dbReference type="EnsemblMetazoa" id="GPAI004489-RA">
    <property type="protein sequence ID" value="GPAI004489-PA"/>
    <property type="gene ID" value="GPAI004489"/>
</dbReference>
<evidence type="ECO:0000313" key="2">
    <source>
        <dbReference type="Proteomes" id="UP000092445"/>
    </source>
</evidence>
<name>A0A1A9Z5H9_GLOPL</name>
<proteinExistence type="predicted"/>
<keyword evidence="2" id="KW-1185">Reference proteome</keyword>
<organism evidence="1 2">
    <name type="scientific">Glossina pallidipes</name>
    <name type="common">Tsetse fly</name>
    <dbReference type="NCBI Taxonomy" id="7398"/>
    <lineage>
        <taxon>Eukaryota</taxon>
        <taxon>Metazoa</taxon>
        <taxon>Ecdysozoa</taxon>
        <taxon>Arthropoda</taxon>
        <taxon>Hexapoda</taxon>
        <taxon>Insecta</taxon>
        <taxon>Pterygota</taxon>
        <taxon>Neoptera</taxon>
        <taxon>Endopterygota</taxon>
        <taxon>Diptera</taxon>
        <taxon>Brachycera</taxon>
        <taxon>Muscomorpha</taxon>
        <taxon>Hippoboscoidea</taxon>
        <taxon>Glossinidae</taxon>
        <taxon>Glossina</taxon>
    </lineage>
</organism>
<dbReference type="Proteomes" id="UP000092445">
    <property type="component" value="Unassembled WGS sequence"/>
</dbReference>
<evidence type="ECO:0000313" key="1">
    <source>
        <dbReference type="EnsemblMetazoa" id="GPAI004489-PA"/>
    </source>
</evidence>